<feature type="binding site" evidence="8">
    <location>
        <position position="163"/>
    </location>
    <ligand>
        <name>substrate</name>
    </ligand>
</feature>
<dbReference type="EC" id="4.2.1.11" evidence="6"/>
<comment type="pathway">
    <text evidence="1 6">Carbohydrate degradation; glycolysis; pyruvate from D-glyceraldehyde 3-phosphate: step 4/5.</text>
</comment>
<dbReference type="SFLD" id="SFLDS00001">
    <property type="entry name" value="Enolase"/>
    <property type="match status" value="1"/>
</dbReference>
<comment type="cofactor">
    <cofactor evidence="6">
        <name>Mg(2+)</name>
        <dbReference type="ChEBI" id="CHEBI:18420"/>
    </cofactor>
    <text evidence="6">Binds a second Mg(2+) ion via substrate during catalysis.</text>
</comment>
<dbReference type="GO" id="GO:0000287">
    <property type="term" value="F:magnesium ion binding"/>
    <property type="evidence" value="ECO:0007669"/>
    <property type="project" value="UniProtKB-UniRule"/>
</dbReference>
<dbReference type="InterPro" id="IPR029017">
    <property type="entry name" value="Enolase-like_N"/>
</dbReference>
<keyword evidence="4 6" id="KW-0324">Glycolysis</keyword>
<evidence type="ECO:0000313" key="12">
    <source>
        <dbReference type="EMBL" id="QXO95497.1"/>
    </source>
</evidence>
<comment type="function">
    <text evidence="6">Catalyzes the reversible conversion of 2-phosphoglycerate (2-PG) into phosphoenolpyruvate (PEP). It is essential for the degradation of carbohydrates via glycolysis.</text>
</comment>
<dbReference type="GO" id="GO:0000015">
    <property type="term" value="C:phosphopyruvate hydratase complex"/>
    <property type="evidence" value="ECO:0007669"/>
    <property type="project" value="InterPro"/>
</dbReference>
<feature type="binding site" evidence="6">
    <location>
        <position position="336"/>
    </location>
    <ligand>
        <name>(2R)-2-phosphoglycerate</name>
        <dbReference type="ChEBI" id="CHEBI:58289"/>
    </ligand>
</feature>
<protein>
    <recommendedName>
        <fullName evidence="6">Enolase</fullName>
        <ecNumber evidence="6">4.2.1.11</ecNumber>
    </recommendedName>
    <alternativeName>
        <fullName evidence="6">2-phospho-D-glycerate hydro-lyase</fullName>
    </alternativeName>
    <alternativeName>
        <fullName evidence="6">2-phosphoglycerate dehydratase</fullName>
    </alternativeName>
</protein>
<evidence type="ECO:0000256" key="6">
    <source>
        <dbReference type="HAMAP-Rule" id="MF_00318"/>
    </source>
</evidence>
<feature type="binding site" evidence="8">
    <location>
        <position position="387"/>
    </location>
    <ligand>
        <name>substrate</name>
    </ligand>
</feature>
<dbReference type="GO" id="GO:0006096">
    <property type="term" value="P:glycolytic process"/>
    <property type="evidence" value="ECO:0007669"/>
    <property type="project" value="UniProtKB-UniRule"/>
</dbReference>
<feature type="binding site" evidence="6 9">
    <location>
        <position position="241"/>
    </location>
    <ligand>
        <name>Mg(2+)</name>
        <dbReference type="ChEBI" id="CHEBI:18420"/>
    </ligand>
</feature>
<dbReference type="Gene3D" id="3.30.390.10">
    <property type="entry name" value="Enolase-like, N-terminal domain"/>
    <property type="match status" value="1"/>
</dbReference>
<feature type="binding site" evidence="8">
    <location>
        <position position="284"/>
    </location>
    <ligand>
        <name>substrate</name>
    </ligand>
</feature>
<evidence type="ECO:0000256" key="9">
    <source>
        <dbReference type="PIRSR" id="PIRSR001400-3"/>
    </source>
</evidence>
<keyword evidence="5 6" id="KW-0456">Lyase</keyword>
<dbReference type="GO" id="GO:0005576">
    <property type="term" value="C:extracellular region"/>
    <property type="evidence" value="ECO:0007669"/>
    <property type="project" value="UniProtKB-SubCell"/>
</dbReference>
<feature type="binding site" evidence="8">
    <location>
        <position position="311"/>
    </location>
    <ligand>
        <name>substrate</name>
    </ligand>
</feature>
<evidence type="ECO:0000256" key="2">
    <source>
        <dbReference type="ARBA" id="ARBA00009604"/>
    </source>
</evidence>
<reference evidence="12 13" key="1">
    <citation type="submission" date="2021-06" db="EMBL/GenBank/DDBJ databases">
        <title>Complete genome sequence of the secondary alcohol utilizing methanogen Methanospirillum hungatei strain GP1.</title>
        <authorList>
            <person name="Day L.A."/>
            <person name="Costa K.C."/>
        </authorList>
    </citation>
    <scope>NUCLEOTIDE SEQUENCE [LARGE SCALE GENOMIC DNA]</scope>
    <source>
        <strain evidence="12 13">GP1</strain>
    </source>
</reference>
<comment type="similarity">
    <text evidence="2 6">Belongs to the enolase family.</text>
</comment>
<evidence type="ECO:0000259" key="11">
    <source>
        <dbReference type="SMART" id="SM01193"/>
    </source>
</evidence>
<dbReference type="SUPFAM" id="SSF54826">
    <property type="entry name" value="Enolase N-terminal domain-like"/>
    <property type="match status" value="1"/>
</dbReference>
<dbReference type="Gene3D" id="3.20.20.120">
    <property type="entry name" value="Enolase-like C-terminal domain"/>
    <property type="match status" value="1"/>
</dbReference>
<dbReference type="GO" id="GO:0004634">
    <property type="term" value="F:phosphopyruvate hydratase activity"/>
    <property type="evidence" value="ECO:0007669"/>
    <property type="project" value="UniProtKB-UniRule"/>
</dbReference>
<keyword evidence="6 9" id="KW-0479">Metal-binding</keyword>
<dbReference type="Pfam" id="PF00113">
    <property type="entry name" value="Enolase_C"/>
    <property type="match status" value="1"/>
</dbReference>
<feature type="binding site" evidence="6 9">
    <location>
        <position position="284"/>
    </location>
    <ligand>
        <name>Mg(2+)</name>
        <dbReference type="ChEBI" id="CHEBI:18420"/>
    </ligand>
</feature>
<evidence type="ECO:0000256" key="8">
    <source>
        <dbReference type="PIRSR" id="PIRSR001400-2"/>
    </source>
</evidence>
<feature type="binding site" evidence="6">
    <location>
        <position position="387"/>
    </location>
    <ligand>
        <name>(2R)-2-phosphoglycerate</name>
        <dbReference type="ChEBI" id="CHEBI:58289"/>
    </ligand>
</feature>
<dbReference type="OrthoDB" id="8680at2157"/>
<dbReference type="Proteomes" id="UP000694228">
    <property type="component" value="Chromosome"/>
</dbReference>
<feature type="binding site" evidence="8">
    <location>
        <position position="153"/>
    </location>
    <ligand>
        <name>substrate</name>
    </ligand>
</feature>
<dbReference type="NCBIfam" id="TIGR01060">
    <property type="entry name" value="eno"/>
    <property type="match status" value="1"/>
</dbReference>
<comment type="subcellular location">
    <subcellularLocation>
        <location evidence="6">Cytoplasm</location>
    </subcellularLocation>
    <subcellularLocation>
        <location evidence="6">Secreted</location>
    </subcellularLocation>
    <subcellularLocation>
        <location evidence="6">Cell surface</location>
    </subcellularLocation>
    <text evidence="6">Fractions of enolase are present in both the cytoplasm and on the cell surface.</text>
</comment>
<feature type="domain" description="Enolase N-terminal" evidence="11">
    <location>
        <begin position="4"/>
        <end position="133"/>
    </location>
</feature>
<keyword evidence="3 6" id="KW-0460">Magnesium</keyword>
<dbReference type="UniPathway" id="UPA00109">
    <property type="reaction ID" value="UER00187"/>
</dbReference>
<dbReference type="SMART" id="SM01192">
    <property type="entry name" value="Enolase_C"/>
    <property type="match status" value="1"/>
</dbReference>
<dbReference type="GO" id="GO:0009986">
    <property type="term" value="C:cell surface"/>
    <property type="evidence" value="ECO:0007669"/>
    <property type="project" value="UniProtKB-SubCell"/>
</dbReference>
<dbReference type="SFLD" id="SFLDF00002">
    <property type="entry name" value="enolase"/>
    <property type="match status" value="1"/>
</dbReference>
<dbReference type="PROSITE" id="PS00164">
    <property type="entry name" value="ENOLASE"/>
    <property type="match status" value="1"/>
</dbReference>
<feature type="binding site" evidence="6">
    <location>
        <position position="365"/>
    </location>
    <ligand>
        <name>(2R)-2-phosphoglycerate</name>
        <dbReference type="ChEBI" id="CHEBI:58289"/>
    </ligand>
</feature>
<evidence type="ECO:0000256" key="7">
    <source>
        <dbReference type="PIRSR" id="PIRSR001400-1"/>
    </source>
</evidence>
<dbReference type="InterPro" id="IPR036849">
    <property type="entry name" value="Enolase-like_C_sf"/>
</dbReference>
<feature type="active site" description="Proton acceptor" evidence="6 7">
    <location>
        <position position="336"/>
    </location>
</feature>
<accession>A0A8F5VPR6</accession>
<dbReference type="HAMAP" id="MF_00318">
    <property type="entry name" value="Enolase"/>
    <property type="match status" value="1"/>
</dbReference>
<feature type="active site" description="Proton donor" evidence="6 7">
    <location>
        <position position="204"/>
    </location>
</feature>
<dbReference type="SFLD" id="SFLDG00178">
    <property type="entry name" value="enolase"/>
    <property type="match status" value="1"/>
</dbReference>
<evidence type="ECO:0000256" key="1">
    <source>
        <dbReference type="ARBA" id="ARBA00005031"/>
    </source>
</evidence>
<evidence type="ECO:0000259" key="10">
    <source>
        <dbReference type="SMART" id="SM01192"/>
    </source>
</evidence>
<sequence length="421" mass="45183">MVQIEKVIGREIIDSRGNPTVEVDVTLVGGYFGRAACPSGASTGTHEAIERRDGDSRFLGKGVRKVVEAINTDIRKALTGMDGTDQAAVDNSLISIDGTENKGRIGANALLPVSMAVARAAAQALQVPLYEHLSERNYLLPVPYMNILNGGAHANWQGADFQEYMIAPVGAPNFPEAVRWGCEVYHSLKSILKKQGLSTGVGDEGGFAPKVPSNRAPLDFITEAIEAAGYKPGSDIALALDPASSEFFIDGTYELKSEGKKLSSEEMAGYYQDLTAAYPVISIEDGLAEDDWDGWIAMTKAIGKKVQLVGDDLFVTNTKRISRGISEKAANAVLIKLNQIGTITETIAAVTMARNAGWNSMISHRSGETVDSFIADLSVSLGTGQIKTGAPCRGERVEKYNQLIRIHEELGSKATYAGKRR</sequence>
<name>A0A8F5VPR6_METHU</name>
<feature type="binding site" evidence="6 9">
    <location>
        <position position="311"/>
    </location>
    <ligand>
        <name>Mg(2+)</name>
        <dbReference type="ChEBI" id="CHEBI:18420"/>
    </ligand>
</feature>
<proteinExistence type="inferred from homology"/>
<dbReference type="AlphaFoldDB" id="A0A8F5VPR6"/>
<feature type="binding site" evidence="6">
    <location>
        <position position="162"/>
    </location>
    <ligand>
        <name>(2R)-2-phosphoglycerate</name>
        <dbReference type="ChEBI" id="CHEBI:58289"/>
    </ligand>
</feature>
<dbReference type="PRINTS" id="PR00148">
    <property type="entry name" value="ENOLASE"/>
</dbReference>
<dbReference type="PIRSF" id="PIRSF001400">
    <property type="entry name" value="Enolase"/>
    <property type="match status" value="1"/>
</dbReference>
<evidence type="ECO:0000256" key="4">
    <source>
        <dbReference type="ARBA" id="ARBA00023152"/>
    </source>
</evidence>
<dbReference type="PANTHER" id="PTHR11902:SF1">
    <property type="entry name" value="ENOLASE"/>
    <property type="match status" value="1"/>
</dbReference>
<organism evidence="12 13">
    <name type="scientific">Methanospirillum hungatei</name>
    <dbReference type="NCBI Taxonomy" id="2203"/>
    <lineage>
        <taxon>Archaea</taxon>
        <taxon>Methanobacteriati</taxon>
        <taxon>Methanobacteriota</taxon>
        <taxon>Stenosarchaea group</taxon>
        <taxon>Methanomicrobia</taxon>
        <taxon>Methanomicrobiales</taxon>
        <taxon>Methanospirillaceae</taxon>
        <taxon>Methanospirillum</taxon>
    </lineage>
</organism>
<feature type="domain" description="Enolase C-terminal TIM barrel" evidence="10">
    <location>
        <begin position="137"/>
        <end position="421"/>
    </location>
</feature>
<keyword evidence="6" id="KW-0963">Cytoplasm</keyword>
<dbReference type="PANTHER" id="PTHR11902">
    <property type="entry name" value="ENOLASE"/>
    <property type="match status" value="1"/>
</dbReference>
<evidence type="ECO:0000313" key="13">
    <source>
        <dbReference type="Proteomes" id="UP000694228"/>
    </source>
</evidence>
<gene>
    <name evidence="6 12" type="primary">eno</name>
    <name evidence="12" type="ORF">KSK55_03605</name>
</gene>
<feature type="binding site" evidence="8">
    <location>
        <begin position="363"/>
        <end position="366"/>
    </location>
    <ligand>
        <name>substrate</name>
    </ligand>
</feature>
<dbReference type="InterPro" id="IPR020810">
    <property type="entry name" value="Enolase_C"/>
</dbReference>
<keyword evidence="6" id="KW-0964">Secreted</keyword>
<dbReference type="Pfam" id="PF03952">
    <property type="entry name" value="Enolase_N"/>
    <property type="match status" value="1"/>
</dbReference>
<dbReference type="SUPFAM" id="SSF51604">
    <property type="entry name" value="Enolase C-terminal domain-like"/>
    <property type="match status" value="1"/>
</dbReference>
<dbReference type="EMBL" id="CP077107">
    <property type="protein sequence ID" value="QXO95497.1"/>
    <property type="molecule type" value="Genomic_DNA"/>
</dbReference>
<evidence type="ECO:0000256" key="3">
    <source>
        <dbReference type="ARBA" id="ARBA00022842"/>
    </source>
</evidence>
<evidence type="ECO:0000256" key="5">
    <source>
        <dbReference type="ARBA" id="ARBA00023239"/>
    </source>
</evidence>
<dbReference type="SMART" id="SM01193">
    <property type="entry name" value="Enolase_N"/>
    <property type="match status" value="1"/>
</dbReference>
<comment type="catalytic activity">
    <reaction evidence="6">
        <text>(2R)-2-phosphoglycerate = phosphoenolpyruvate + H2O</text>
        <dbReference type="Rhea" id="RHEA:10164"/>
        <dbReference type="ChEBI" id="CHEBI:15377"/>
        <dbReference type="ChEBI" id="CHEBI:58289"/>
        <dbReference type="ChEBI" id="CHEBI:58702"/>
        <dbReference type="EC" id="4.2.1.11"/>
    </reaction>
</comment>
<comment type="cofactor">
    <cofactor evidence="9">
        <name>Mg(2+)</name>
        <dbReference type="ChEBI" id="CHEBI:18420"/>
    </cofactor>
    <text evidence="9">Mg(2+) is required for catalysis and for stabilizing the dimer.</text>
</comment>
<dbReference type="InterPro" id="IPR000941">
    <property type="entry name" value="Enolase"/>
</dbReference>
<feature type="binding site" evidence="6">
    <location>
        <position position="366"/>
    </location>
    <ligand>
        <name>(2R)-2-phosphoglycerate</name>
        <dbReference type="ChEBI" id="CHEBI:58289"/>
    </ligand>
</feature>
<dbReference type="InterPro" id="IPR020809">
    <property type="entry name" value="Enolase_CS"/>
</dbReference>
<dbReference type="InterPro" id="IPR020811">
    <property type="entry name" value="Enolase_N"/>
</dbReference>
<dbReference type="CDD" id="cd03313">
    <property type="entry name" value="enolase"/>
    <property type="match status" value="1"/>
</dbReference>